<dbReference type="Pfam" id="PF05069">
    <property type="entry name" value="Phage_tail_S"/>
    <property type="match status" value="1"/>
</dbReference>
<name>A0A0U1PY43_9BURK</name>
<feature type="region of interest" description="Disordered" evidence="1">
    <location>
        <begin position="43"/>
        <end position="64"/>
    </location>
</feature>
<comment type="caution">
    <text evidence="2">The sequence shown here is derived from an EMBL/GenBank/DDBJ whole genome shotgun (WGS) entry which is preliminary data.</text>
</comment>
<dbReference type="EMBL" id="LBNQ01000033">
    <property type="protein sequence ID" value="KKW67391.1"/>
    <property type="molecule type" value="Genomic_DNA"/>
</dbReference>
<gene>
    <name evidence="2" type="ORF">AAV94_11165</name>
</gene>
<evidence type="ECO:0000313" key="2">
    <source>
        <dbReference type="EMBL" id="KKW67391.1"/>
    </source>
</evidence>
<dbReference type="Proteomes" id="UP000050580">
    <property type="component" value="Unassembled WGS sequence"/>
</dbReference>
<reference evidence="2 3" key="1">
    <citation type="submission" date="2015-05" db="EMBL/GenBank/DDBJ databases">
        <title>Draft genome sequence of Lampropedia sp. CT6, isolated from the microbial mat of a hot water spring, located at Manikaran, India.</title>
        <authorList>
            <person name="Tripathi C."/>
            <person name="Rani P."/>
            <person name="Mahato N.K."/>
            <person name="Lal R."/>
        </authorList>
    </citation>
    <scope>NUCLEOTIDE SEQUENCE [LARGE SCALE GENOMIC DNA]</scope>
    <source>
        <strain evidence="2 3">CT6</strain>
    </source>
</reference>
<protein>
    <submittedName>
        <fullName evidence="2">Uncharacterized protein</fullName>
    </submittedName>
</protein>
<sequence>MAGSNIQLKAGIVIDDREAREALQRLAIEGQTAPLMRQLGEAFQESTERRFRSQTGPRSPQARG</sequence>
<organism evidence="2 3">
    <name type="scientific">Lampropedia cohaerens</name>
    <dbReference type="NCBI Taxonomy" id="1610491"/>
    <lineage>
        <taxon>Bacteria</taxon>
        <taxon>Pseudomonadati</taxon>
        <taxon>Pseudomonadota</taxon>
        <taxon>Betaproteobacteria</taxon>
        <taxon>Burkholderiales</taxon>
        <taxon>Comamonadaceae</taxon>
        <taxon>Lampropedia</taxon>
    </lineage>
</organism>
<dbReference type="AlphaFoldDB" id="A0A0U1PY43"/>
<accession>A0A0U1PY43</accession>
<proteinExistence type="predicted"/>
<dbReference type="InterPro" id="IPR006522">
    <property type="entry name" value="Phage_virion_morphogenesis"/>
</dbReference>
<evidence type="ECO:0000313" key="3">
    <source>
        <dbReference type="Proteomes" id="UP000050580"/>
    </source>
</evidence>
<evidence type="ECO:0000256" key="1">
    <source>
        <dbReference type="SAM" id="MobiDB-lite"/>
    </source>
</evidence>
<dbReference type="RefSeq" id="WP_046742322.1">
    <property type="nucleotide sequence ID" value="NZ_LBNQ01000033.1"/>
</dbReference>
<keyword evidence="3" id="KW-1185">Reference proteome</keyword>